<protein>
    <submittedName>
        <fullName evidence="2">HNH endonuclease</fullName>
    </submittedName>
</protein>
<dbReference type="InterPro" id="IPR003615">
    <property type="entry name" value="HNH_nuc"/>
</dbReference>
<keyword evidence="3" id="KW-1185">Reference proteome</keyword>
<dbReference type="EMBL" id="RJLM01000038">
    <property type="protein sequence ID" value="RWX52748.1"/>
    <property type="molecule type" value="Genomic_DNA"/>
</dbReference>
<feature type="domain" description="HNH nuclease" evidence="1">
    <location>
        <begin position="141"/>
        <end position="200"/>
    </location>
</feature>
<dbReference type="SMART" id="SM00507">
    <property type="entry name" value="HNHc"/>
    <property type="match status" value="1"/>
</dbReference>
<dbReference type="GO" id="GO:0008270">
    <property type="term" value="F:zinc ion binding"/>
    <property type="evidence" value="ECO:0007669"/>
    <property type="project" value="InterPro"/>
</dbReference>
<dbReference type="GO" id="GO:0004519">
    <property type="term" value="F:endonuclease activity"/>
    <property type="evidence" value="ECO:0007669"/>
    <property type="project" value="UniProtKB-KW"/>
</dbReference>
<keyword evidence="2" id="KW-0540">Nuclease</keyword>
<reference evidence="2 3" key="1">
    <citation type="submission" date="2018-11" db="EMBL/GenBank/DDBJ databases">
        <title>Photobacterium sp. BEI247 sp. nov., a marine bacterium isolated from Yongle Blue Hole in the South China Sea.</title>
        <authorList>
            <person name="Wang X."/>
        </authorList>
    </citation>
    <scope>NUCLEOTIDE SEQUENCE [LARGE SCALE GENOMIC DNA]</scope>
    <source>
        <strain evidence="3">BEI247</strain>
    </source>
</reference>
<evidence type="ECO:0000313" key="3">
    <source>
        <dbReference type="Proteomes" id="UP000287563"/>
    </source>
</evidence>
<dbReference type="InterPro" id="IPR002711">
    <property type="entry name" value="HNH"/>
</dbReference>
<dbReference type="OrthoDB" id="9802640at2"/>
<proteinExistence type="predicted"/>
<keyword evidence="2" id="KW-0255">Endonuclease</keyword>
<gene>
    <name evidence="2" type="ORF">EDI28_25650</name>
</gene>
<keyword evidence="2" id="KW-0378">Hydrolase</keyword>
<dbReference type="Gene3D" id="1.10.30.50">
    <property type="match status" value="1"/>
</dbReference>
<dbReference type="AlphaFoldDB" id="A0A444JI76"/>
<dbReference type="Pfam" id="PF01844">
    <property type="entry name" value="HNH"/>
    <property type="match status" value="1"/>
</dbReference>
<dbReference type="GO" id="GO:0003676">
    <property type="term" value="F:nucleic acid binding"/>
    <property type="evidence" value="ECO:0007669"/>
    <property type="project" value="InterPro"/>
</dbReference>
<name>A0A444JI76_9GAMM</name>
<organism evidence="2 3">
    <name type="scientific">Photobacterium chitinilyticum</name>
    <dbReference type="NCBI Taxonomy" id="2485123"/>
    <lineage>
        <taxon>Bacteria</taxon>
        <taxon>Pseudomonadati</taxon>
        <taxon>Pseudomonadota</taxon>
        <taxon>Gammaproteobacteria</taxon>
        <taxon>Vibrionales</taxon>
        <taxon>Vibrionaceae</taxon>
        <taxon>Photobacterium</taxon>
    </lineage>
</organism>
<evidence type="ECO:0000313" key="2">
    <source>
        <dbReference type="EMBL" id="RWX52748.1"/>
    </source>
</evidence>
<dbReference type="Proteomes" id="UP000287563">
    <property type="component" value="Unassembled WGS sequence"/>
</dbReference>
<accession>A0A444JI76</accession>
<comment type="caution">
    <text evidence="2">The sequence shown here is derived from an EMBL/GenBank/DDBJ whole genome shotgun (WGS) entry which is preliminary data.</text>
</comment>
<dbReference type="CDD" id="cd00085">
    <property type="entry name" value="HNHc"/>
    <property type="match status" value="1"/>
</dbReference>
<evidence type="ECO:0000259" key="1">
    <source>
        <dbReference type="SMART" id="SM00507"/>
    </source>
</evidence>
<sequence length="208" mass="23523">MRIGYKCIVQNVGLTKSKIRKDKKYWVNSADYQSSLEGSFVRLALVATINTEKLHLYTLRKFDLKTGPQKAKKLNGKLLEYIESFFSKPKLIDVFAKESDDAISKSIKLNRSSRLKRLEKANLKPKLVPVTSYVYERNPDVVAEALYRADGICERCSGAAPFYRKSNNSPYLEVHHIVPLSNGGEDSLSNVLALCPNCHRELHFGKGI</sequence>